<keyword evidence="1" id="KW-0614">Plasmid</keyword>
<dbReference type="eggNOG" id="COG3064">
    <property type="taxonomic scope" value="Bacteria"/>
</dbReference>
<organism evidence="1 2">
    <name type="scientific">Butyrivibrio proteoclasticus (strain ATCC 51982 / DSM 14932 / B316)</name>
    <name type="common">Clostridium proteoclasticum</name>
    <dbReference type="NCBI Taxonomy" id="515622"/>
    <lineage>
        <taxon>Bacteria</taxon>
        <taxon>Bacillati</taxon>
        <taxon>Bacillota</taxon>
        <taxon>Clostridia</taxon>
        <taxon>Lachnospirales</taxon>
        <taxon>Lachnospiraceae</taxon>
        <taxon>Butyrivibrio</taxon>
    </lineage>
</organism>
<proteinExistence type="predicted"/>
<keyword evidence="2" id="KW-1185">Reference proteome</keyword>
<dbReference type="Proteomes" id="UP000001299">
    <property type="component" value="Plasmid pCY186"/>
</dbReference>
<dbReference type="EMBL" id="CP001813">
    <property type="protein sequence ID" value="ADL36457.1"/>
    <property type="molecule type" value="Genomic_DNA"/>
</dbReference>
<evidence type="ECO:0000313" key="2">
    <source>
        <dbReference type="Proteomes" id="UP000001299"/>
    </source>
</evidence>
<accession>E0S4X5</accession>
<gene>
    <name evidence="1" type="ordered locus">bpr_IV092</name>
</gene>
<dbReference type="RefSeq" id="WP_013283105.1">
    <property type="nucleotide sequence ID" value="NC_014390.1"/>
</dbReference>
<dbReference type="AlphaFoldDB" id="E0S4X5"/>
<geneLocation type="plasmid" evidence="1 2">
    <name>pCY186</name>
</geneLocation>
<dbReference type="KEGG" id="bpb:bpr_IV092"/>
<dbReference type="HOGENOM" id="CLU_122635_0_0_9"/>
<protein>
    <submittedName>
        <fullName evidence="1">Uncharacterized protein</fullName>
    </submittedName>
</protein>
<reference evidence="1 2" key="1">
    <citation type="journal article" date="2010" name="PLoS ONE">
        <title>The glycobiome of the rumen bacterium Butyrivibrio proteoclasticus B316(T) highlights adaptation to a polysaccharide-rich environment.</title>
        <authorList>
            <person name="Kelly W.J."/>
            <person name="Leahy S.C."/>
            <person name="Altermann E."/>
            <person name="Yeoman C.J."/>
            <person name="Dunne J.C."/>
            <person name="Kong Z."/>
            <person name="Pacheco D.M."/>
            <person name="Li D."/>
            <person name="Noel S.J."/>
            <person name="Moon C.D."/>
            <person name="Cookson A.L."/>
            <person name="Attwood G.T."/>
        </authorList>
    </citation>
    <scope>NUCLEOTIDE SEQUENCE [LARGE SCALE GENOMIC DNA]</scope>
    <source>
        <strain evidence="2">ATCC 51982 / DSM 14932 / B316</strain>
        <plasmid evidence="2">Plasmid pCY186</plasmid>
    </source>
</reference>
<name>E0S4X5_BUTPB</name>
<evidence type="ECO:0000313" key="1">
    <source>
        <dbReference type="EMBL" id="ADL36457.1"/>
    </source>
</evidence>
<sequence>MYTIDKREIQEAIEAADVALEHLYRAKKSLSSASGWGLLDTFGGGFISGLIKHAKMGDAEAEINAAKKALERFSKELRDVNGYSSIHINGLLTFGDLFCDGFLMDVIVQSQIGKAKRDCEQAIKQVTKIKHDLQAMLR</sequence>